<dbReference type="InterPro" id="IPR043428">
    <property type="entry name" value="LivM-like"/>
</dbReference>
<dbReference type="EMBL" id="LT670817">
    <property type="protein sequence ID" value="SHG11759.1"/>
    <property type="molecule type" value="Genomic_DNA"/>
</dbReference>
<feature type="transmembrane region" description="Helical" evidence="6">
    <location>
        <begin position="81"/>
        <end position="101"/>
    </location>
</feature>
<keyword evidence="3 6" id="KW-0812">Transmembrane</keyword>
<proteinExistence type="predicted"/>
<dbReference type="Proteomes" id="UP000189796">
    <property type="component" value="Chromosome I"/>
</dbReference>
<dbReference type="PANTHER" id="PTHR30482">
    <property type="entry name" value="HIGH-AFFINITY BRANCHED-CHAIN AMINO ACID TRANSPORT SYSTEM PERMEASE"/>
    <property type="match status" value="1"/>
</dbReference>
<organism evidence="7 8">
    <name type="scientific">Bradyrhizobium erythrophlei</name>
    <dbReference type="NCBI Taxonomy" id="1437360"/>
    <lineage>
        <taxon>Bacteria</taxon>
        <taxon>Pseudomonadati</taxon>
        <taxon>Pseudomonadota</taxon>
        <taxon>Alphaproteobacteria</taxon>
        <taxon>Hyphomicrobiales</taxon>
        <taxon>Nitrobacteraceae</taxon>
        <taxon>Bradyrhizobium</taxon>
    </lineage>
</organism>
<name>A0A1M5H6X8_9BRAD</name>
<protein>
    <submittedName>
        <fullName evidence="7">Amino acid/amide ABC transporter membrane protein 2, HAAT family</fullName>
    </submittedName>
</protein>
<comment type="subcellular location">
    <subcellularLocation>
        <location evidence="1">Cell membrane</location>
        <topology evidence="1">Multi-pass membrane protein</topology>
    </subcellularLocation>
</comment>
<evidence type="ECO:0000256" key="3">
    <source>
        <dbReference type="ARBA" id="ARBA00022692"/>
    </source>
</evidence>
<dbReference type="AlphaFoldDB" id="A0A1M5H6X8"/>
<evidence type="ECO:0000256" key="4">
    <source>
        <dbReference type="ARBA" id="ARBA00022989"/>
    </source>
</evidence>
<dbReference type="Pfam" id="PF02653">
    <property type="entry name" value="BPD_transp_2"/>
    <property type="match status" value="1"/>
</dbReference>
<feature type="transmembrane region" description="Helical" evidence="6">
    <location>
        <begin position="243"/>
        <end position="261"/>
    </location>
</feature>
<dbReference type="CDD" id="cd06581">
    <property type="entry name" value="TM_PBP1_LivM_like"/>
    <property type="match status" value="1"/>
</dbReference>
<feature type="transmembrane region" description="Helical" evidence="6">
    <location>
        <begin position="30"/>
        <end position="51"/>
    </location>
</feature>
<evidence type="ECO:0000313" key="7">
    <source>
        <dbReference type="EMBL" id="SHG11759.1"/>
    </source>
</evidence>
<feature type="transmembrane region" description="Helical" evidence="6">
    <location>
        <begin position="108"/>
        <end position="125"/>
    </location>
</feature>
<keyword evidence="2" id="KW-1003">Cell membrane</keyword>
<feature type="transmembrane region" description="Helical" evidence="6">
    <location>
        <begin position="58"/>
        <end position="75"/>
    </location>
</feature>
<feature type="transmembrane region" description="Helical" evidence="6">
    <location>
        <begin position="155"/>
        <end position="177"/>
    </location>
</feature>
<dbReference type="GO" id="GO:0015658">
    <property type="term" value="F:branched-chain amino acid transmembrane transporter activity"/>
    <property type="evidence" value="ECO:0007669"/>
    <property type="project" value="InterPro"/>
</dbReference>
<dbReference type="OrthoDB" id="9804361at2"/>
<dbReference type="RefSeq" id="WP_079599748.1">
    <property type="nucleotide sequence ID" value="NZ_LT670817.1"/>
</dbReference>
<sequence>MAQHGLIAASLALLAAAAAAFVLPDWIISLATIAFANGLVVLGLIVLWRAGLVSFGQALYYCIGAYAVALVGRGTGVTDALILVLIGGASAGLVSFVVGFLMARYREIFFAMLSLALSMILYGVLVKSESFGSTDGFSVVAPTFFGYAPHQDNLLVALYLLVLAVCAIAAFLVDAYFRSLSGALAIPVRDNEIRVEFLGMSVSRLIHTKLVIGGLLGGMGGALAALAVGHVDPNMSYWTTSGEFVFITILSGAGSVVPAFVGSLAFESLRSFAFAVLPQLWQMLLGSALLLTILFLPQGLGSLIMRLRWRRKAKAP</sequence>
<evidence type="ECO:0000256" key="5">
    <source>
        <dbReference type="ARBA" id="ARBA00023136"/>
    </source>
</evidence>
<feature type="transmembrane region" description="Helical" evidence="6">
    <location>
        <begin position="210"/>
        <end position="231"/>
    </location>
</feature>
<evidence type="ECO:0000256" key="1">
    <source>
        <dbReference type="ARBA" id="ARBA00004651"/>
    </source>
</evidence>
<evidence type="ECO:0000256" key="6">
    <source>
        <dbReference type="SAM" id="Phobius"/>
    </source>
</evidence>
<dbReference type="PANTHER" id="PTHR30482:SF17">
    <property type="entry name" value="ABC TRANSPORTER ATP-BINDING PROTEIN"/>
    <property type="match status" value="1"/>
</dbReference>
<dbReference type="InterPro" id="IPR001851">
    <property type="entry name" value="ABC_transp_permease"/>
</dbReference>
<keyword evidence="5 6" id="KW-0472">Membrane</keyword>
<accession>A0A1M5H6X8</accession>
<feature type="transmembrane region" description="Helical" evidence="6">
    <location>
        <begin position="131"/>
        <end position="148"/>
    </location>
</feature>
<dbReference type="GO" id="GO:0005886">
    <property type="term" value="C:plasma membrane"/>
    <property type="evidence" value="ECO:0007669"/>
    <property type="project" value="UniProtKB-SubCell"/>
</dbReference>
<evidence type="ECO:0000256" key="2">
    <source>
        <dbReference type="ARBA" id="ARBA00022475"/>
    </source>
</evidence>
<evidence type="ECO:0000313" key="8">
    <source>
        <dbReference type="Proteomes" id="UP000189796"/>
    </source>
</evidence>
<gene>
    <name evidence="7" type="ORF">SAMN05443248_0344</name>
</gene>
<feature type="transmembrane region" description="Helical" evidence="6">
    <location>
        <begin position="281"/>
        <end position="304"/>
    </location>
</feature>
<keyword evidence="4 6" id="KW-1133">Transmembrane helix</keyword>
<reference evidence="7 8" key="1">
    <citation type="submission" date="2016-11" db="EMBL/GenBank/DDBJ databases">
        <authorList>
            <person name="Jaros S."/>
            <person name="Januszkiewicz K."/>
            <person name="Wedrychowicz H."/>
        </authorList>
    </citation>
    <scope>NUCLEOTIDE SEQUENCE [LARGE SCALE GENOMIC DNA]</scope>
    <source>
        <strain evidence="7 8">GAS138</strain>
    </source>
</reference>